<dbReference type="SUPFAM" id="SSF48264">
    <property type="entry name" value="Cytochrome P450"/>
    <property type="match status" value="1"/>
</dbReference>
<evidence type="ECO:0000256" key="2">
    <source>
        <dbReference type="ARBA" id="ARBA00010617"/>
    </source>
</evidence>
<keyword evidence="5" id="KW-0560">Oxidoreductase</keyword>
<evidence type="ECO:0000256" key="7">
    <source>
        <dbReference type="ARBA" id="ARBA00023033"/>
    </source>
</evidence>
<keyword evidence="10" id="KW-1185">Reference proteome</keyword>
<protein>
    <submittedName>
        <fullName evidence="9">Cytochrome P450</fullName>
    </submittedName>
</protein>
<dbReference type="CDD" id="cd11067">
    <property type="entry name" value="CYP152"/>
    <property type="match status" value="1"/>
</dbReference>
<evidence type="ECO:0000313" key="10">
    <source>
        <dbReference type="Proteomes" id="UP000248627"/>
    </source>
</evidence>
<evidence type="ECO:0000256" key="8">
    <source>
        <dbReference type="PIRSR" id="PIRSR602401-1"/>
    </source>
</evidence>
<reference evidence="9 10" key="1">
    <citation type="submission" date="2018-01" db="EMBL/GenBank/DDBJ databases">
        <title>Draft genome sequence of Jishengella endophytica.</title>
        <authorList>
            <person name="Sahin N."/>
            <person name="Ay H."/>
            <person name="Saygin H."/>
        </authorList>
    </citation>
    <scope>NUCLEOTIDE SEQUENCE [LARGE SCALE GENOMIC DNA]</scope>
    <source>
        <strain evidence="9 10">DSM 45430</strain>
    </source>
</reference>
<evidence type="ECO:0000256" key="5">
    <source>
        <dbReference type="ARBA" id="ARBA00023002"/>
    </source>
</evidence>
<dbReference type="PANTHER" id="PTHR24286:SF24">
    <property type="entry name" value="LANOSTEROL 14-ALPHA DEMETHYLASE"/>
    <property type="match status" value="1"/>
</dbReference>
<keyword evidence="7" id="KW-0503">Monooxygenase</keyword>
<dbReference type="EMBL" id="POTX01000104">
    <property type="protein sequence ID" value="PZF94498.1"/>
    <property type="molecule type" value="Genomic_DNA"/>
</dbReference>
<dbReference type="Gene3D" id="1.10.630.10">
    <property type="entry name" value="Cytochrome P450"/>
    <property type="match status" value="1"/>
</dbReference>
<organism evidence="9 10">
    <name type="scientific">Micromonospora endophytica</name>
    <dbReference type="NCBI Taxonomy" id="515350"/>
    <lineage>
        <taxon>Bacteria</taxon>
        <taxon>Bacillati</taxon>
        <taxon>Actinomycetota</taxon>
        <taxon>Actinomycetes</taxon>
        <taxon>Micromonosporales</taxon>
        <taxon>Micromonosporaceae</taxon>
        <taxon>Micromonospora</taxon>
    </lineage>
</organism>
<dbReference type="PANTHER" id="PTHR24286">
    <property type="entry name" value="CYTOCHROME P450 26"/>
    <property type="match status" value="1"/>
</dbReference>
<comment type="caution">
    <text evidence="9">The sequence shown here is derived from an EMBL/GenBank/DDBJ whole genome shotgun (WGS) entry which is preliminary data.</text>
</comment>
<dbReference type="GO" id="GO:0016705">
    <property type="term" value="F:oxidoreductase activity, acting on paired donors, with incorporation or reduction of molecular oxygen"/>
    <property type="evidence" value="ECO:0007669"/>
    <property type="project" value="InterPro"/>
</dbReference>
<name>A0A2W2CS69_9ACTN</name>
<keyword evidence="6 8" id="KW-0408">Iron</keyword>
<dbReference type="GO" id="GO:0004497">
    <property type="term" value="F:monooxygenase activity"/>
    <property type="evidence" value="ECO:0007669"/>
    <property type="project" value="UniProtKB-KW"/>
</dbReference>
<evidence type="ECO:0000256" key="1">
    <source>
        <dbReference type="ARBA" id="ARBA00001971"/>
    </source>
</evidence>
<gene>
    <name evidence="9" type="ORF">C1I93_16480</name>
</gene>
<dbReference type="PRINTS" id="PR00463">
    <property type="entry name" value="EP450I"/>
</dbReference>
<evidence type="ECO:0000256" key="4">
    <source>
        <dbReference type="ARBA" id="ARBA00022723"/>
    </source>
</evidence>
<dbReference type="GO" id="GO:0020037">
    <property type="term" value="F:heme binding"/>
    <property type="evidence" value="ECO:0007669"/>
    <property type="project" value="InterPro"/>
</dbReference>
<dbReference type="OrthoDB" id="9764248at2"/>
<dbReference type="GO" id="GO:0005506">
    <property type="term" value="F:iron ion binding"/>
    <property type="evidence" value="ECO:0007669"/>
    <property type="project" value="InterPro"/>
</dbReference>
<accession>A0A2W2CS69</accession>
<keyword evidence="4 8" id="KW-0479">Metal-binding</keyword>
<dbReference type="InterPro" id="IPR036396">
    <property type="entry name" value="Cyt_P450_sf"/>
</dbReference>
<dbReference type="Proteomes" id="UP000248627">
    <property type="component" value="Unassembled WGS sequence"/>
</dbReference>
<evidence type="ECO:0000256" key="6">
    <source>
        <dbReference type="ARBA" id="ARBA00023004"/>
    </source>
</evidence>
<proteinExistence type="inferred from homology"/>
<evidence type="ECO:0000313" key="9">
    <source>
        <dbReference type="EMBL" id="PZF94498.1"/>
    </source>
</evidence>
<dbReference type="InterPro" id="IPR002401">
    <property type="entry name" value="Cyt_P450_E_grp-I"/>
</dbReference>
<comment type="similarity">
    <text evidence="2">Belongs to the cytochrome P450 family.</text>
</comment>
<comment type="cofactor">
    <cofactor evidence="1 8">
        <name>heme</name>
        <dbReference type="ChEBI" id="CHEBI:30413"/>
    </cofactor>
</comment>
<feature type="binding site" description="axial binding residue" evidence="8">
    <location>
        <position position="360"/>
    </location>
    <ligand>
        <name>heme</name>
        <dbReference type="ChEBI" id="CHEBI:30413"/>
    </ligand>
    <ligandPart>
        <name>Fe</name>
        <dbReference type="ChEBI" id="CHEBI:18248"/>
    </ligandPart>
</feature>
<dbReference type="InterPro" id="IPR001128">
    <property type="entry name" value="Cyt_P450"/>
</dbReference>
<dbReference type="AlphaFoldDB" id="A0A2W2CS69"/>
<sequence>MLFDLMGRVDDTLTVATQGYGWLPNRFRRQPGDVFRTRLLGQPAVALRGPDAVRFFYDERHVRRHGAVPEPLRGTLFGKKAVHTLDGEPHRVRKAMFTALLMNGGFDGLVERTGEAWEAAVRTWAGRRVVLFDEIPPVLTRAVCAWSGIPLADSDVPAFAEDLVAMVDGFATPGPRHWKARLARGRRERWLADLVRQVRAGELRAPQGSVLAAVAEHRDSDGRMLDAETAAVEILNVIRPTVAVTWFVAFAGHALHRWPEHRDRLRADDPAFTEAFAQEVRRFYPFAPFVGGRAAVDLTYAGTAIPAGAMVLLDLYGQNHDARLWPDPYRFDPQRFVGRPIGPFDLVPQGGGDPRTGHRCPGEQITVALLRLLSVRLAQLDYQVPAQNLEIPLHRIPTRPVSGLVLAVAATVPVS</sequence>
<dbReference type="GO" id="GO:0016125">
    <property type="term" value="P:sterol metabolic process"/>
    <property type="evidence" value="ECO:0007669"/>
    <property type="project" value="TreeGrafter"/>
</dbReference>
<evidence type="ECO:0000256" key="3">
    <source>
        <dbReference type="ARBA" id="ARBA00022617"/>
    </source>
</evidence>
<keyword evidence="3 8" id="KW-0349">Heme</keyword>
<dbReference type="Pfam" id="PF00067">
    <property type="entry name" value="p450"/>
    <property type="match status" value="1"/>
</dbReference>